<feature type="chain" id="PRO_5045336411" evidence="1">
    <location>
        <begin position="20"/>
        <end position="105"/>
    </location>
</feature>
<evidence type="ECO:0000313" key="3">
    <source>
        <dbReference type="Proteomes" id="UP001589576"/>
    </source>
</evidence>
<gene>
    <name evidence="2" type="ORF">ACFFUU_03845</name>
</gene>
<dbReference type="PROSITE" id="PS51257">
    <property type="entry name" value="PROKAR_LIPOPROTEIN"/>
    <property type="match status" value="1"/>
</dbReference>
<evidence type="ECO:0000256" key="1">
    <source>
        <dbReference type="SAM" id="SignalP"/>
    </source>
</evidence>
<dbReference type="Proteomes" id="UP001589576">
    <property type="component" value="Unassembled WGS sequence"/>
</dbReference>
<organism evidence="2 3">
    <name type="scientific">Flavobacterium paronense</name>
    <dbReference type="NCBI Taxonomy" id="1392775"/>
    <lineage>
        <taxon>Bacteria</taxon>
        <taxon>Pseudomonadati</taxon>
        <taxon>Bacteroidota</taxon>
        <taxon>Flavobacteriia</taxon>
        <taxon>Flavobacteriales</taxon>
        <taxon>Flavobacteriaceae</taxon>
        <taxon>Flavobacterium</taxon>
    </lineage>
</organism>
<dbReference type="SUPFAM" id="SSF46626">
    <property type="entry name" value="Cytochrome c"/>
    <property type="match status" value="2"/>
</dbReference>
<keyword evidence="1" id="KW-0732">Signal</keyword>
<comment type="caution">
    <text evidence="2">The sequence shown here is derived from an EMBL/GenBank/DDBJ whole genome shotgun (WGS) entry which is preliminary data.</text>
</comment>
<dbReference type="InterPro" id="IPR036909">
    <property type="entry name" value="Cyt_c-like_dom_sf"/>
</dbReference>
<accession>A0ABV5GC88</accession>
<name>A0ABV5GC88_9FLAO</name>
<dbReference type="Gene3D" id="1.10.760.10">
    <property type="entry name" value="Cytochrome c-like domain"/>
    <property type="match status" value="1"/>
</dbReference>
<sequence length="105" mass="11653">MKYKVLALAVLSVIIYSCASKSSVPTTEVKKPETTVSAKPAQTVMSAELAEGKSLYENNCAKCHKLYDTKEFSSEEWKPIVASMQKKAHLDDLAGQKIYNYVTMN</sequence>
<keyword evidence="3" id="KW-1185">Reference proteome</keyword>
<reference evidence="2 3" key="1">
    <citation type="submission" date="2024-09" db="EMBL/GenBank/DDBJ databases">
        <authorList>
            <person name="Sun Q."/>
            <person name="Mori K."/>
        </authorList>
    </citation>
    <scope>NUCLEOTIDE SEQUENCE [LARGE SCALE GENOMIC DNA]</scope>
    <source>
        <strain evidence="2 3">CECT 8460</strain>
    </source>
</reference>
<dbReference type="RefSeq" id="WP_290285982.1">
    <property type="nucleotide sequence ID" value="NZ_JAUFQN010000019.1"/>
</dbReference>
<dbReference type="EMBL" id="JBHMFB010000010">
    <property type="protein sequence ID" value="MFB9088724.1"/>
    <property type="molecule type" value="Genomic_DNA"/>
</dbReference>
<protein>
    <submittedName>
        <fullName evidence="2">C-type cytochrome</fullName>
    </submittedName>
</protein>
<proteinExistence type="predicted"/>
<feature type="signal peptide" evidence="1">
    <location>
        <begin position="1"/>
        <end position="19"/>
    </location>
</feature>
<evidence type="ECO:0000313" key="2">
    <source>
        <dbReference type="EMBL" id="MFB9088724.1"/>
    </source>
</evidence>